<evidence type="ECO:0000313" key="2">
    <source>
        <dbReference type="EMBL" id="VFU65675.1"/>
    </source>
</evidence>
<keyword evidence="1" id="KW-0378">Hydrolase</keyword>
<dbReference type="GO" id="GO:0003677">
    <property type="term" value="F:DNA binding"/>
    <property type="evidence" value="ECO:0007669"/>
    <property type="project" value="UniProtKB-UniRule"/>
</dbReference>
<keyword evidence="1" id="KW-0233">DNA recombination</keyword>
<dbReference type="EMBL" id="CAADRP010002296">
    <property type="protein sequence ID" value="VFU65675.1"/>
    <property type="molecule type" value="Genomic_DNA"/>
</dbReference>
<accession>A0A6N2NEM5</accession>
<organism evidence="2">
    <name type="scientific">Salix viminalis</name>
    <name type="common">Common osier</name>
    <name type="synonym">Basket willow</name>
    <dbReference type="NCBI Taxonomy" id="40686"/>
    <lineage>
        <taxon>Eukaryota</taxon>
        <taxon>Viridiplantae</taxon>
        <taxon>Streptophyta</taxon>
        <taxon>Embryophyta</taxon>
        <taxon>Tracheophyta</taxon>
        <taxon>Spermatophyta</taxon>
        <taxon>Magnoliopsida</taxon>
        <taxon>eudicotyledons</taxon>
        <taxon>Gunneridae</taxon>
        <taxon>Pentapetalae</taxon>
        <taxon>rosids</taxon>
        <taxon>fabids</taxon>
        <taxon>Malpighiales</taxon>
        <taxon>Salicaceae</taxon>
        <taxon>Saliceae</taxon>
        <taxon>Salix</taxon>
    </lineage>
</organism>
<dbReference type="GO" id="GO:0046872">
    <property type="term" value="F:metal ion binding"/>
    <property type="evidence" value="ECO:0007669"/>
    <property type="project" value="UniProtKB-UniRule"/>
</dbReference>
<sequence length="84" mass="9209">MVVGEMREDNLGSNVMKEEVPQVTEETAVAVLNLYPTVLSLARAYSLLDGDVSAQEDMLRKQSSNAVSAVASRNIFQLVWGNDH</sequence>
<comment type="similarity">
    <text evidence="1">Belongs to the XPF family.</text>
</comment>
<keyword evidence="1" id="KW-0460">Magnesium</keyword>
<dbReference type="AlphaFoldDB" id="A0A6N2NEM5"/>
<dbReference type="PANTHER" id="PTHR13451:SF0">
    <property type="entry name" value="CROSSOVER JUNCTION ENDONUCLEASE MUS81"/>
    <property type="match status" value="1"/>
</dbReference>
<reference evidence="2" key="1">
    <citation type="submission" date="2019-03" db="EMBL/GenBank/DDBJ databases">
        <authorList>
            <person name="Mank J."/>
            <person name="Almeida P."/>
        </authorList>
    </citation>
    <scope>NUCLEOTIDE SEQUENCE</scope>
    <source>
        <strain evidence="2">78183</strain>
    </source>
</reference>
<keyword evidence="1" id="KW-0539">Nucleus</keyword>
<dbReference type="GO" id="GO:0008821">
    <property type="term" value="F:crossover junction DNA endonuclease activity"/>
    <property type="evidence" value="ECO:0007669"/>
    <property type="project" value="UniProtKB-UniRule"/>
</dbReference>
<comment type="subunit">
    <text evidence="1">Interacts with EME1.</text>
</comment>
<dbReference type="InterPro" id="IPR033309">
    <property type="entry name" value="Mus81"/>
</dbReference>
<comment type="function">
    <text evidence="1">Interacts with EME1 to form a DNA structure-specific endonuclease with substrate preference for branched DNA structures with a 5'-end at the branch nick. Typical substrates include 3'-flap structures, D-loops, replication forks and nicked Holliday junctions. May be required in mitosis for the processing of stalled or collapsed replication fork intermediates. May be required in meiosis for the repair of meiosis-specific double strand breaks subsequent to single-end invasion (SEI).</text>
</comment>
<dbReference type="InterPro" id="IPR042530">
    <property type="entry name" value="EME1/EME2_C"/>
</dbReference>
<comment type="subcellular location">
    <subcellularLocation>
        <location evidence="1">Nucleus</location>
    </subcellularLocation>
</comment>
<gene>
    <name evidence="2" type="ORF">SVIM_LOCUS504756</name>
</gene>
<keyword evidence="1" id="KW-0479">Metal-binding</keyword>
<keyword evidence="1" id="KW-0540">Nuclease</keyword>
<dbReference type="Gene3D" id="1.10.150.670">
    <property type="entry name" value="Crossover junction endonuclease EME1, DNA-binding domain"/>
    <property type="match status" value="1"/>
</dbReference>
<evidence type="ECO:0000256" key="1">
    <source>
        <dbReference type="RuleBase" id="RU369042"/>
    </source>
</evidence>
<protein>
    <recommendedName>
        <fullName evidence="1">Crossover junction endonuclease MUS81</fullName>
        <ecNumber evidence="1">3.1.22.-</ecNumber>
    </recommendedName>
</protein>
<dbReference type="PANTHER" id="PTHR13451">
    <property type="entry name" value="CLASS II CROSSOVER JUNCTION ENDONUCLEASE MUS81"/>
    <property type="match status" value="1"/>
</dbReference>
<comment type="cofactor">
    <cofactor evidence="1">
        <name>Mg(2+)</name>
        <dbReference type="ChEBI" id="CHEBI:18420"/>
    </cofactor>
</comment>
<name>A0A6N2NEM5_SALVM</name>
<keyword evidence="1" id="KW-0234">DNA repair</keyword>
<keyword evidence="1" id="KW-0255">Endonuclease</keyword>
<dbReference type="GO" id="GO:0048257">
    <property type="term" value="F:3'-flap endonuclease activity"/>
    <property type="evidence" value="ECO:0007669"/>
    <property type="project" value="TreeGrafter"/>
</dbReference>
<dbReference type="GO" id="GO:0005634">
    <property type="term" value="C:nucleus"/>
    <property type="evidence" value="ECO:0007669"/>
    <property type="project" value="UniProtKB-SubCell"/>
</dbReference>
<dbReference type="GO" id="GO:0000727">
    <property type="term" value="P:double-strand break repair via break-induced replication"/>
    <property type="evidence" value="ECO:0007669"/>
    <property type="project" value="UniProtKB-UniRule"/>
</dbReference>
<proteinExistence type="inferred from homology"/>
<dbReference type="GO" id="GO:0031573">
    <property type="term" value="P:mitotic intra-S DNA damage checkpoint signaling"/>
    <property type="evidence" value="ECO:0007669"/>
    <property type="project" value="TreeGrafter"/>
</dbReference>
<dbReference type="GO" id="GO:0048476">
    <property type="term" value="C:Holliday junction resolvase complex"/>
    <property type="evidence" value="ECO:0007669"/>
    <property type="project" value="UniProtKB-UniRule"/>
</dbReference>
<keyword evidence="1" id="KW-0227">DNA damage</keyword>
<dbReference type="GO" id="GO:0006308">
    <property type="term" value="P:DNA catabolic process"/>
    <property type="evidence" value="ECO:0007669"/>
    <property type="project" value="UniProtKB-UniRule"/>
</dbReference>
<dbReference type="EC" id="3.1.22.-" evidence="1"/>
<dbReference type="GO" id="GO:0000712">
    <property type="term" value="P:resolution of meiotic recombination intermediates"/>
    <property type="evidence" value="ECO:0007669"/>
    <property type="project" value="TreeGrafter"/>
</dbReference>